<gene>
    <name evidence="4" type="ORF">J40TS1_46000</name>
</gene>
<feature type="transmembrane region" description="Helical" evidence="1">
    <location>
        <begin position="142"/>
        <end position="161"/>
    </location>
</feature>
<comment type="caution">
    <text evidence="4">The sequence shown here is derived from an EMBL/GenBank/DDBJ whole genome shotgun (WGS) entry which is preliminary data.</text>
</comment>
<reference evidence="4" key="1">
    <citation type="submission" date="2021-03" db="EMBL/GenBank/DDBJ databases">
        <title>Antimicrobial resistance genes in bacteria isolated from Japanese honey, and their potential for conferring macrolide and lincosamide resistance in the American foulbrood pathogen Paenibacillus larvae.</title>
        <authorList>
            <person name="Okamoto M."/>
            <person name="Kumagai M."/>
            <person name="Kanamori H."/>
            <person name="Takamatsu D."/>
        </authorList>
    </citation>
    <scope>NUCLEOTIDE SEQUENCE</scope>
    <source>
        <strain evidence="4">J40TS1</strain>
    </source>
</reference>
<sequence length="370" mass="42012">MTGIALWIMLGMLLPIFAITALTPVMTRKTEAFGVTIPEQEKSQPFIAGHIKRYMLTCLGLGLVIIVGLYLLLQQDLKETVLVWSYTASIFIYALLTFVAYYTSHRAIKSWKQQQPWYNEQLSVQRVVVQTNFHQTPFVISIAWYIPHLLIVALTMAFSLIRYDDFPDMLPMQYGFDGEVTRAVEKSIPAVLMLSFVALAVVIVFLFVHYSIVKAKQVIESHDPEGSLERNRLFRYAWSVYCAIAGFLVTLLMCLMQLSTLEQWDPNRITVVALVVVGLLIIGAITLSLKLGQGGSRIVLKERKNETMVHVADHDKHWKAGLFYWNPNDPAIFVEKRFGVGWSLNYGNPRSWLVLLALLVLIAIPAFLDK</sequence>
<dbReference type="PANTHER" id="PTHR37810:SF9">
    <property type="entry name" value="MEMBRANE PROTEIN"/>
    <property type="match status" value="1"/>
</dbReference>
<dbReference type="Proteomes" id="UP000683139">
    <property type="component" value="Unassembled WGS sequence"/>
</dbReference>
<dbReference type="GO" id="GO:0009636">
    <property type="term" value="P:response to toxic substance"/>
    <property type="evidence" value="ECO:0007669"/>
    <property type="project" value="TreeGrafter"/>
</dbReference>
<evidence type="ECO:0000313" key="5">
    <source>
        <dbReference type="Proteomes" id="UP000683139"/>
    </source>
</evidence>
<feature type="transmembrane region" description="Helical" evidence="1">
    <location>
        <begin position="54"/>
        <end position="72"/>
    </location>
</feature>
<protein>
    <submittedName>
        <fullName evidence="4">Membrane protein</fullName>
    </submittedName>
</protein>
<feature type="transmembrane region" description="Helical" evidence="1">
    <location>
        <begin position="6"/>
        <end position="25"/>
    </location>
</feature>
<organism evidence="4 5">
    <name type="scientific">Paenibacillus montaniterrae</name>
    <dbReference type="NCBI Taxonomy" id="429341"/>
    <lineage>
        <taxon>Bacteria</taxon>
        <taxon>Bacillati</taxon>
        <taxon>Bacillota</taxon>
        <taxon>Bacilli</taxon>
        <taxon>Bacillales</taxon>
        <taxon>Paenibacillaceae</taxon>
        <taxon>Paenibacillus</taxon>
    </lineage>
</organism>
<feature type="domain" description="DUF1648" evidence="2">
    <location>
        <begin position="150"/>
        <end position="197"/>
    </location>
</feature>
<keyword evidence="5" id="KW-1185">Reference proteome</keyword>
<feature type="transmembrane region" description="Helical" evidence="1">
    <location>
        <begin position="270"/>
        <end position="291"/>
    </location>
</feature>
<feature type="transmembrane region" description="Helical" evidence="1">
    <location>
        <begin position="190"/>
        <end position="212"/>
    </location>
</feature>
<feature type="transmembrane region" description="Helical" evidence="1">
    <location>
        <begin position="84"/>
        <end position="103"/>
    </location>
</feature>
<evidence type="ECO:0000259" key="3">
    <source>
        <dbReference type="Pfam" id="PF19124"/>
    </source>
</evidence>
<dbReference type="RefSeq" id="WP_213519613.1">
    <property type="nucleotide sequence ID" value="NZ_BOSE01000011.1"/>
</dbReference>
<keyword evidence="1" id="KW-1133">Transmembrane helix</keyword>
<feature type="domain" description="DUF5808" evidence="3">
    <location>
        <begin position="327"/>
        <end position="352"/>
    </location>
</feature>
<feature type="transmembrane region" description="Helical" evidence="1">
    <location>
        <begin position="233"/>
        <end position="258"/>
    </location>
</feature>
<name>A0A919YRW3_9BACL</name>
<dbReference type="InterPro" id="IPR012867">
    <property type="entry name" value="DUF1648"/>
</dbReference>
<evidence type="ECO:0000313" key="4">
    <source>
        <dbReference type="EMBL" id="GIP18958.1"/>
    </source>
</evidence>
<feature type="transmembrane region" description="Helical" evidence="1">
    <location>
        <begin position="352"/>
        <end position="368"/>
    </location>
</feature>
<dbReference type="Pfam" id="PF19124">
    <property type="entry name" value="DUF5808"/>
    <property type="match status" value="1"/>
</dbReference>
<dbReference type="PIRSF" id="PIRSF032908">
    <property type="entry name" value="UCP032908"/>
    <property type="match status" value="1"/>
</dbReference>
<evidence type="ECO:0000256" key="1">
    <source>
        <dbReference type="SAM" id="Phobius"/>
    </source>
</evidence>
<proteinExistence type="predicted"/>
<evidence type="ECO:0000259" key="2">
    <source>
        <dbReference type="Pfam" id="PF07853"/>
    </source>
</evidence>
<accession>A0A919YRW3</accession>
<dbReference type="InterPro" id="IPR014574">
    <property type="entry name" value="UCP032908"/>
</dbReference>
<dbReference type="EMBL" id="BOSE01000011">
    <property type="protein sequence ID" value="GIP18958.1"/>
    <property type="molecule type" value="Genomic_DNA"/>
</dbReference>
<dbReference type="InterPro" id="IPR043831">
    <property type="entry name" value="DUF5808"/>
</dbReference>
<keyword evidence="1" id="KW-0812">Transmembrane</keyword>
<keyword evidence="1" id="KW-0472">Membrane</keyword>
<dbReference type="Pfam" id="PF07853">
    <property type="entry name" value="DUF1648"/>
    <property type="match status" value="1"/>
</dbReference>
<dbReference type="PANTHER" id="PTHR37810">
    <property type="entry name" value="IMMUNITY PROTEIN SDPI"/>
    <property type="match status" value="1"/>
</dbReference>
<dbReference type="AlphaFoldDB" id="A0A919YRW3"/>